<sequence length="375" mass="40260">MSCPHPFSNATTGGRPAGRFAPSPTSALHIGNLRTALAAWLLARCSDRRFVVRVEDLDQQRVAAADGIADQQLRDLEALGLDWDGPVMRQSERLDIYSDALAQLSTYPCFCTRREIAAAAQAPNGVQSWRPYPGTCRTLSHSDRQSRARMRPAATRLASEVSGWQVTDQARGTCLGQVDDVVLRRNDGVYAYNLAVVVDDGVQGVDQVVRARDLWPSAGRQSHLGHLLGLPEVRYAHCGLVHAPDGERLSKSAHAGGLAELAARGVELPRVRAALCESLGLPAVDDPHELLADPDVTAALTPPPTAPDPSGTPGTWDDPSSSRHSDAPAATPQPAASRHAPPQGKAPRPVDAGPYRDSESSSRLGWWSDWTAPTW</sequence>
<feature type="region of interest" description="Disordered" evidence="8">
    <location>
        <begin position="295"/>
        <end position="375"/>
    </location>
</feature>
<evidence type="ECO:0000256" key="7">
    <source>
        <dbReference type="RuleBase" id="RU363037"/>
    </source>
</evidence>
<evidence type="ECO:0000256" key="4">
    <source>
        <dbReference type="ARBA" id="ARBA00022833"/>
    </source>
</evidence>
<keyword evidence="5 7" id="KW-0067">ATP-binding</keyword>
<dbReference type="eggNOG" id="COG0008">
    <property type="taxonomic scope" value="Bacteria"/>
</dbReference>
<dbReference type="InterPro" id="IPR014729">
    <property type="entry name" value="Rossmann-like_a/b/a_fold"/>
</dbReference>
<dbReference type="Gene3D" id="3.40.50.620">
    <property type="entry name" value="HUPs"/>
    <property type="match status" value="1"/>
</dbReference>
<feature type="domain" description="Glutamyl/glutaminyl-tRNA synthetase class Ib catalytic" evidence="9">
    <location>
        <begin position="19"/>
        <end position="253"/>
    </location>
</feature>
<keyword evidence="4" id="KW-0862">Zinc</keyword>
<dbReference type="GO" id="GO:0005829">
    <property type="term" value="C:cytosol"/>
    <property type="evidence" value="ECO:0007669"/>
    <property type="project" value="TreeGrafter"/>
</dbReference>
<accession>A0A239WS60</accession>
<dbReference type="GO" id="GO:0006424">
    <property type="term" value="P:glutamyl-tRNA aminoacylation"/>
    <property type="evidence" value="ECO:0007669"/>
    <property type="project" value="TreeGrafter"/>
</dbReference>
<evidence type="ECO:0000256" key="1">
    <source>
        <dbReference type="ARBA" id="ARBA00022598"/>
    </source>
</evidence>
<organism evidence="10 11">
    <name type="scientific">Cutibacterium granulosum</name>
    <dbReference type="NCBI Taxonomy" id="33011"/>
    <lineage>
        <taxon>Bacteria</taxon>
        <taxon>Bacillati</taxon>
        <taxon>Actinomycetota</taxon>
        <taxon>Actinomycetes</taxon>
        <taxon>Propionibacteriales</taxon>
        <taxon>Propionibacteriaceae</taxon>
        <taxon>Cutibacterium</taxon>
    </lineage>
</organism>
<feature type="region of interest" description="Disordered" evidence="8">
    <location>
        <begin position="1"/>
        <end position="20"/>
    </location>
</feature>
<dbReference type="SUPFAM" id="SSF52374">
    <property type="entry name" value="Nucleotidylyl transferase"/>
    <property type="match status" value="1"/>
</dbReference>
<protein>
    <submittedName>
        <fullName evidence="10">Glutamyl-Q tRNA(Asp) synthetase</fullName>
        <ecNumber evidence="10">6.1.1.-</ecNumber>
    </submittedName>
</protein>
<keyword evidence="2" id="KW-0479">Metal-binding</keyword>
<dbReference type="PANTHER" id="PTHR43311">
    <property type="entry name" value="GLUTAMATE--TRNA LIGASE"/>
    <property type="match status" value="1"/>
</dbReference>
<keyword evidence="1 7" id="KW-0436">Ligase</keyword>
<reference evidence="10 11" key="1">
    <citation type="submission" date="2017-06" db="EMBL/GenBank/DDBJ databases">
        <authorList>
            <consortium name="Pathogen Informatics"/>
        </authorList>
    </citation>
    <scope>NUCLEOTIDE SEQUENCE [LARGE SCALE GENOMIC DNA]</scope>
    <source>
        <strain evidence="10 11">NCTC11865</strain>
    </source>
</reference>
<dbReference type="GO" id="GO:0004818">
    <property type="term" value="F:glutamate-tRNA ligase activity"/>
    <property type="evidence" value="ECO:0007669"/>
    <property type="project" value="TreeGrafter"/>
</dbReference>
<dbReference type="InterPro" id="IPR049940">
    <property type="entry name" value="GluQ/Sye"/>
</dbReference>
<dbReference type="Pfam" id="PF00749">
    <property type="entry name" value="tRNA-synt_1c"/>
    <property type="match status" value="1"/>
</dbReference>
<dbReference type="PANTHER" id="PTHR43311:SF1">
    <property type="entry name" value="GLUTAMYL-Q TRNA(ASP) SYNTHETASE"/>
    <property type="match status" value="1"/>
</dbReference>
<keyword evidence="6 7" id="KW-0030">Aminoacyl-tRNA synthetase</keyword>
<evidence type="ECO:0000256" key="2">
    <source>
        <dbReference type="ARBA" id="ARBA00022723"/>
    </source>
</evidence>
<evidence type="ECO:0000259" key="9">
    <source>
        <dbReference type="Pfam" id="PF00749"/>
    </source>
</evidence>
<proteinExistence type="inferred from homology"/>
<dbReference type="InterPro" id="IPR020058">
    <property type="entry name" value="Glu/Gln-tRNA-synth_Ib_cat-dom"/>
</dbReference>
<keyword evidence="7" id="KW-0648">Protein biosynthesis</keyword>
<evidence type="ECO:0000313" key="10">
    <source>
        <dbReference type="EMBL" id="SNV37331.1"/>
    </source>
</evidence>
<evidence type="ECO:0000256" key="3">
    <source>
        <dbReference type="ARBA" id="ARBA00022741"/>
    </source>
</evidence>
<dbReference type="GO" id="GO:0005524">
    <property type="term" value="F:ATP binding"/>
    <property type="evidence" value="ECO:0007669"/>
    <property type="project" value="UniProtKB-KW"/>
</dbReference>
<evidence type="ECO:0000256" key="8">
    <source>
        <dbReference type="SAM" id="MobiDB-lite"/>
    </source>
</evidence>
<evidence type="ECO:0000313" key="11">
    <source>
        <dbReference type="Proteomes" id="UP000215332"/>
    </source>
</evidence>
<dbReference type="Proteomes" id="UP000215332">
    <property type="component" value="Chromosome 1"/>
</dbReference>
<dbReference type="KEGG" id="cgrn:4412665_01504"/>
<keyword evidence="3 7" id="KW-0547">Nucleotide-binding</keyword>
<evidence type="ECO:0000256" key="5">
    <source>
        <dbReference type="ARBA" id="ARBA00022840"/>
    </source>
</evidence>
<name>A0A239WS60_9ACTN</name>
<dbReference type="EMBL" id="LT906441">
    <property type="protein sequence ID" value="SNV37331.1"/>
    <property type="molecule type" value="Genomic_DNA"/>
</dbReference>
<dbReference type="PRINTS" id="PR00987">
    <property type="entry name" value="TRNASYNTHGLU"/>
</dbReference>
<gene>
    <name evidence="10" type="primary">gluQ</name>
    <name evidence="10" type="ORF">SAMEA4412665_01504</name>
</gene>
<dbReference type="AlphaFoldDB" id="A0A239WS60"/>
<comment type="similarity">
    <text evidence="7">Belongs to the class-I aminoacyl-tRNA synthetase family.</text>
</comment>
<dbReference type="InterPro" id="IPR000924">
    <property type="entry name" value="Glu/Gln-tRNA-synth"/>
</dbReference>
<dbReference type="NCBIfam" id="NF004315">
    <property type="entry name" value="PRK05710.1-4"/>
    <property type="match status" value="1"/>
</dbReference>
<evidence type="ECO:0000256" key="6">
    <source>
        <dbReference type="ARBA" id="ARBA00023146"/>
    </source>
</evidence>
<dbReference type="RefSeq" id="WP_065860619.1">
    <property type="nucleotide sequence ID" value="NZ_JAWFFS010000033.1"/>
</dbReference>
<dbReference type="EC" id="6.1.1.-" evidence="10"/>